<dbReference type="Gene3D" id="3.40.640.10">
    <property type="entry name" value="Type I PLP-dependent aspartate aminotransferase-like (Major domain)"/>
    <property type="match status" value="1"/>
</dbReference>
<dbReference type="PANTHER" id="PTHR11601">
    <property type="entry name" value="CYSTEINE DESULFURYLASE FAMILY MEMBER"/>
    <property type="match status" value="1"/>
</dbReference>
<protein>
    <recommendedName>
        <fullName evidence="3">cysteine desulfurase</fullName>
        <ecNumber evidence="3">2.8.1.7</ecNumber>
    </recommendedName>
</protein>
<evidence type="ECO:0000256" key="7">
    <source>
        <dbReference type="ARBA" id="ARBA00023004"/>
    </source>
</evidence>
<keyword evidence="5" id="KW-0479">Metal-binding</keyword>
<evidence type="ECO:0000256" key="2">
    <source>
        <dbReference type="ARBA" id="ARBA00006490"/>
    </source>
</evidence>
<dbReference type="Gene3D" id="1.10.260.50">
    <property type="match status" value="1"/>
</dbReference>
<feature type="domain" description="Aminotransferase class V" evidence="11">
    <location>
        <begin position="2"/>
        <end position="371"/>
    </location>
</feature>
<reference evidence="12 13" key="1">
    <citation type="submission" date="2019-02" db="EMBL/GenBank/DDBJ databases">
        <title>Deep-cultivation of Planctomycetes and their phenomic and genomic characterization uncovers novel biology.</title>
        <authorList>
            <person name="Wiegand S."/>
            <person name="Jogler M."/>
            <person name="Boedeker C."/>
            <person name="Pinto D."/>
            <person name="Vollmers J."/>
            <person name="Rivas-Marin E."/>
            <person name="Kohn T."/>
            <person name="Peeters S.H."/>
            <person name="Heuer A."/>
            <person name="Rast P."/>
            <person name="Oberbeckmann S."/>
            <person name="Bunk B."/>
            <person name="Jeske O."/>
            <person name="Meyerdierks A."/>
            <person name="Storesund J.E."/>
            <person name="Kallscheuer N."/>
            <person name="Luecker S."/>
            <person name="Lage O.M."/>
            <person name="Pohl T."/>
            <person name="Merkel B.J."/>
            <person name="Hornburger P."/>
            <person name="Mueller R.-W."/>
            <person name="Bruemmer F."/>
            <person name="Labrenz M."/>
            <person name="Spormann A.M."/>
            <person name="Op Den Camp H."/>
            <person name="Overmann J."/>
            <person name="Amann R."/>
            <person name="Jetten M.S.M."/>
            <person name="Mascher T."/>
            <person name="Medema M.H."/>
            <person name="Devos D.P."/>
            <person name="Kaster A.-K."/>
            <person name="Ovreas L."/>
            <person name="Rohde M."/>
            <person name="Galperin M.Y."/>
            <person name="Jogler C."/>
        </authorList>
    </citation>
    <scope>NUCLEOTIDE SEQUENCE [LARGE SCALE GENOMIC DNA]</scope>
    <source>
        <strain evidence="12 13">Pla100</strain>
    </source>
</reference>
<organism evidence="12 13">
    <name type="scientific">Neorhodopirellula pilleata</name>
    <dbReference type="NCBI Taxonomy" id="2714738"/>
    <lineage>
        <taxon>Bacteria</taxon>
        <taxon>Pseudomonadati</taxon>
        <taxon>Planctomycetota</taxon>
        <taxon>Planctomycetia</taxon>
        <taxon>Pirellulales</taxon>
        <taxon>Pirellulaceae</taxon>
        <taxon>Neorhodopirellula</taxon>
    </lineage>
</organism>
<keyword evidence="7" id="KW-0408">Iron</keyword>
<dbReference type="GO" id="GO:0046872">
    <property type="term" value="F:metal ion binding"/>
    <property type="evidence" value="ECO:0007669"/>
    <property type="project" value="UniProtKB-KW"/>
</dbReference>
<dbReference type="InterPro" id="IPR015424">
    <property type="entry name" value="PyrdxlP-dep_Trfase"/>
</dbReference>
<evidence type="ECO:0000256" key="5">
    <source>
        <dbReference type="ARBA" id="ARBA00022723"/>
    </source>
</evidence>
<dbReference type="SUPFAM" id="SSF53383">
    <property type="entry name" value="PLP-dependent transferases"/>
    <property type="match status" value="1"/>
</dbReference>
<dbReference type="InterPro" id="IPR020578">
    <property type="entry name" value="Aminotrans_V_PyrdxlP_BS"/>
</dbReference>
<dbReference type="InterPro" id="IPR016454">
    <property type="entry name" value="Cysteine_dSase"/>
</dbReference>
<comment type="cofactor">
    <cofactor evidence="1 10">
        <name>pyridoxal 5'-phosphate</name>
        <dbReference type="ChEBI" id="CHEBI:597326"/>
    </cofactor>
</comment>
<dbReference type="InterPro" id="IPR015422">
    <property type="entry name" value="PyrdxlP-dep_Trfase_small"/>
</dbReference>
<dbReference type="Gene3D" id="3.90.1150.10">
    <property type="entry name" value="Aspartate Aminotransferase, domain 1"/>
    <property type="match status" value="1"/>
</dbReference>
<dbReference type="InterPro" id="IPR000192">
    <property type="entry name" value="Aminotrans_V_dom"/>
</dbReference>
<accession>A0A5C6ABQ7</accession>
<dbReference type="AlphaFoldDB" id="A0A5C6ABQ7"/>
<dbReference type="PANTHER" id="PTHR11601:SF34">
    <property type="entry name" value="CYSTEINE DESULFURASE"/>
    <property type="match status" value="1"/>
</dbReference>
<evidence type="ECO:0000256" key="6">
    <source>
        <dbReference type="ARBA" id="ARBA00022898"/>
    </source>
</evidence>
<dbReference type="PROSITE" id="PS00595">
    <property type="entry name" value="AA_TRANSFER_CLASS_5"/>
    <property type="match status" value="1"/>
</dbReference>
<evidence type="ECO:0000256" key="9">
    <source>
        <dbReference type="ARBA" id="ARBA00050776"/>
    </source>
</evidence>
<keyword evidence="4 12" id="KW-0808">Transferase</keyword>
<dbReference type="GO" id="GO:0031071">
    <property type="term" value="F:cysteine desulfurase activity"/>
    <property type="evidence" value="ECO:0007669"/>
    <property type="project" value="UniProtKB-EC"/>
</dbReference>
<evidence type="ECO:0000256" key="8">
    <source>
        <dbReference type="ARBA" id="ARBA00023014"/>
    </source>
</evidence>
<evidence type="ECO:0000256" key="1">
    <source>
        <dbReference type="ARBA" id="ARBA00001933"/>
    </source>
</evidence>
<evidence type="ECO:0000259" key="11">
    <source>
        <dbReference type="Pfam" id="PF00266"/>
    </source>
</evidence>
<evidence type="ECO:0000256" key="4">
    <source>
        <dbReference type="ARBA" id="ARBA00022679"/>
    </source>
</evidence>
<comment type="caution">
    <text evidence="12">The sequence shown here is derived from an EMBL/GenBank/DDBJ whole genome shotgun (WGS) entry which is preliminary data.</text>
</comment>
<evidence type="ECO:0000313" key="13">
    <source>
        <dbReference type="Proteomes" id="UP000316213"/>
    </source>
</evidence>
<proteinExistence type="inferred from homology"/>
<name>A0A5C6ABQ7_9BACT</name>
<dbReference type="PIRSF" id="PIRSF005572">
    <property type="entry name" value="NifS"/>
    <property type="match status" value="1"/>
</dbReference>
<sequence>MIYLDNHATTPCDPRVVEAMLPYLTDHFANPHSDSHEAGRAAADALAEAIDQIAGLINAPAESVLITSGATESINLAMRGVATHPRNRRNKMIVAATEHPAVLDVAADLRQTGVEVVVIGTDRQGRIDPNELADRIDEQTSLVNVMLANNEMGAIASIREIAPIVHDAGALLHCDATQAVGRIPVDVRAMDIDLLSASAHKFYGPKGVGFLIVGNGQRRVRLRPQIIGGGQQRGLRSGTMNPAGVVAMAKAMELADQSRTSDSVRIASLRNRLWDQLSDAIDGLEINGPELGDGGDHNERLPGNLNFRLQHVEGESWMAATPSVAFSSGSACSSADPTPSHVLTAIGLSESEARRSVRFGIGRFTTQAGIDEATELLIAAHQRLHQFPTR</sequence>
<dbReference type="RefSeq" id="WP_146578449.1">
    <property type="nucleotide sequence ID" value="NZ_SJPM01000005.1"/>
</dbReference>
<comment type="similarity">
    <text evidence="2">Belongs to the class-V pyridoxal-phosphate-dependent aminotransferase family. NifS/IscS subfamily.</text>
</comment>
<dbReference type="OrthoDB" id="9808002at2"/>
<keyword evidence="8" id="KW-0411">Iron-sulfur</keyword>
<dbReference type="GO" id="GO:0051536">
    <property type="term" value="F:iron-sulfur cluster binding"/>
    <property type="evidence" value="ECO:0007669"/>
    <property type="project" value="UniProtKB-KW"/>
</dbReference>
<gene>
    <name evidence="12" type="primary">iscS_2</name>
    <name evidence="12" type="ORF">Pla100_30380</name>
</gene>
<dbReference type="InterPro" id="IPR015421">
    <property type="entry name" value="PyrdxlP-dep_Trfase_major"/>
</dbReference>
<dbReference type="Pfam" id="PF00266">
    <property type="entry name" value="Aminotran_5"/>
    <property type="match status" value="1"/>
</dbReference>
<dbReference type="Proteomes" id="UP000316213">
    <property type="component" value="Unassembled WGS sequence"/>
</dbReference>
<evidence type="ECO:0000256" key="10">
    <source>
        <dbReference type="RuleBase" id="RU004504"/>
    </source>
</evidence>
<dbReference type="EC" id="2.8.1.7" evidence="3"/>
<keyword evidence="13" id="KW-1185">Reference proteome</keyword>
<dbReference type="EMBL" id="SJPM01000005">
    <property type="protein sequence ID" value="TWT96555.1"/>
    <property type="molecule type" value="Genomic_DNA"/>
</dbReference>
<evidence type="ECO:0000256" key="3">
    <source>
        <dbReference type="ARBA" id="ARBA00012239"/>
    </source>
</evidence>
<keyword evidence="6" id="KW-0663">Pyridoxal phosphate</keyword>
<comment type="catalytic activity">
    <reaction evidence="9">
        <text>(sulfur carrier)-H + L-cysteine = (sulfur carrier)-SH + L-alanine</text>
        <dbReference type="Rhea" id="RHEA:43892"/>
        <dbReference type="Rhea" id="RHEA-COMP:14737"/>
        <dbReference type="Rhea" id="RHEA-COMP:14739"/>
        <dbReference type="ChEBI" id="CHEBI:29917"/>
        <dbReference type="ChEBI" id="CHEBI:35235"/>
        <dbReference type="ChEBI" id="CHEBI:57972"/>
        <dbReference type="ChEBI" id="CHEBI:64428"/>
        <dbReference type="EC" id="2.8.1.7"/>
    </reaction>
</comment>
<evidence type="ECO:0000313" key="12">
    <source>
        <dbReference type="EMBL" id="TWT96555.1"/>
    </source>
</evidence>